<dbReference type="SUPFAM" id="SSF53474">
    <property type="entry name" value="alpha/beta-Hydrolases"/>
    <property type="match status" value="1"/>
</dbReference>
<dbReference type="PANTHER" id="PTHR34853">
    <property type="match status" value="1"/>
</dbReference>
<keyword evidence="2" id="KW-0378">Hydrolase</keyword>
<dbReference type="EMBL" id="OBDY01000056">
    <property type="protein sequence ID" value="SNY75171.1"/>
    <property type="molecule type" value="Genomic_DNA"/>
</dbReference>
<feature type="chain" id="PRO_5013012852" evidence="1">
    <location>
        <begin position="28"/>
        <end position="366"/>
    </location>
</feature>
<feature type="signal peptide" evidence="1">
    <location>
        <begin position="1"/>
        <end position="27"/>
    </location>
</feature>
<proteinExistence type="predicted"/>
<evidence type="ECO:0000313" key="2">
    <source>
        <dbReference type="EMBL" id="SNY75171.1"/>
    </source>
</evidence>
<name>A0A285KVC7_9ACTN</name>
<dbReference type="Proteomes" id="UP000219612">
    <property type="component" value="Unassembled WGS sequence"/>
</dbReference>
<keyword evidence="1" id="KW-0732">Signal</keyword>
<dbReference type="OrthoDB" id="9798122at2"/>
<dbReference type="InterPro" id="IPR029058">
    <property type="entry name" value="AB_hydrolase_fold"/>
</dbReference>
<protein>
    <submittedName>
        <fullName evidence="2">Lysophospholipase, alpha-beta hydrolase superfamily</fullName>
    </submittedName>
</protein>
<dbReference type="PANTHER" id="PTHR34853:SF1">
    <property type="entry name" value="LIPASE 5"/>
    <property type="match status" value="1"/>
</dbReference>
<dbReference type="RefSeq" id="WP_097329272.1">
    <property type="nucleotide sequence ID" value="NZ_OBDY01000056.1"/>
</dbReference>
<sequence length="366" mass="37736">MHPALRRLALAATIILGVSLLSAPANAAVLAGTVLTNATATLPAELSPLATGKRISYVTTNVNGGVITATGLVLTPKTGKNNKTVAWGHGTTGLADQCSPSASQSVFWPEARAAIAELLRRGWTVAAPDYPGLGTPTSHPYLIGNSEARSIIDSVKAARRLDTALTTQYVVDGHSQGGQGALFVNQIAPSYDSPLVLRGTAAIAPVSNADLFAPVIPGTAGQGYLVMGLYGLQTVDASVNPNTLLAPPAREKVSVLQSGCLYQILDAFAPLTAEQLLVGGALPDAVVTKLARYLNPGQTATSAPVLLVQGTADEAVPYIFTSGPLRSQLGAYSQPVTYTELDGATHDGAVFQSTTLVADWIAARFA</sequence>
<dbReference type="Pfam" id="PF03583">
    <property type="entry name" value="LIP"/>
    <property type="match status" value="1"/>
</dbReference>
<accession>A0A285KVC7</accession>
<dbReference type="PIRSF" id="PIRSF029171">
    <property type="entry name" value="Esterase_LipA"/>
    <property type="match status" value="1"/>
</dbReference>
<reference evidence="2 3" key="1">
    <citation type="submission" date="2017-09" db="EMBL/GenBank/DDBJ databases">
        <authorList>
            <person name="Ehlers B."/>
            <person name="Leendertz F.H."/>
        </authorList>
    </citation>
    <scope>NUCLEOTIDE SEQUENCE [LARGE SCALE GENOMIC DNA]</scope>
    <source>
        <strain evidence="2 3">CGMCC 4.6857</strain>
    </source>
</reference>
<dbReference type="Gene3D" id="3.40.50.1820">
    <property type="entry name" value="alpha/beta hydrolase"/>
    <property type="match status" value="2"/>
</dbReference>
<dbReference type="InterPro" id="IPR005152">
    <property type="entry name" value="Lipase_secreted"/>
</dbReference>
<dbReference type="GO" id="GO:0004806">
    <property type="term" value="F:triacylglycerol lipase activity"/>
    <property type="evidence" value="ECO:0007669"/>
    <property type="project" value="InterPro"/>
</dbReference>
<evidence type="ECO:0000256" key="1">
    <source>
        <dbReference type="SAM" id="SignalP"/>
    </source>
</evidence>
<gene>
    <name evidence="2" type="ORF">SAMN05421748_1563</name>
</gene>
<organism evidence="2 3">
    <name type="scientific">Paractinoplanes atraurantiacus</name>
    <dbReference type="NCBI Taxonomy" id="1036182"/>
    <lineage>
        <taxon>Bacteria</taxon>
        <taxon>Bacillati</taxon>
        <taxon>Actinomycetota</taxon>
        <taxon>Actinomycetes</taxon>
        <taxon>Micromonosporales</taxon>
        <taxon>Micromonosporaceae</taxon>
        <taxon>Paractinoplanes</taxon>
    </lineage>
</organism>
<dbReference type="AlphaFoldDB" id="A0A285KVC7"/>
<keyword evidence="3" id="KW-1185">Reference proteome</keyword>
<evidence type="ECO:0000313" key="3">
    <source>
        <dbReference type="Proteomes" id="UP000219612"/>
    </source>
</evidence>
<dbReference type="GO" id="GO:0016042">
    <property type="term" value="P:lipid catabolic process"/>
    <property type="evidence" value="ECO:0007669"/>
    <property type="project" value="InterPro"/>
</dbReference>